<name>A0A2Z2NPQ8_9GAMM</name>
<gene>
    <name evidence="4" type="ORF">IMCC3135_16650</name>
</gene>
<dbReference type="SMART" id="SM00974">
    <property type="entry name" value="T5orf172"/>
    <property type="match status" value="1"/>
</dbReference>
<evidence type="ECO:0000256" key="1">
    <source>
        <dbReference type="SAM" id="Coils"/>
    </source>
</evidence>
<evidence type="ECO:0000313" key="4">
    <source>
        <dbReference type="EMBL" id="ASJ73412.1"/>
    </source>
</evidence>
<dbReference type="InterPro" id="IPR018306">
    <property type="entry name" value="Phage_T5_Orf172_DNA-bd"/>
</dbReference>
<feature type="transmembrane region" description="Helical" evidence="2">
    <location>
        <begin position="20"/>
        <end position="43"/>
    </location>
</feature>
<proteinExistence type="predicted"/>
<organism evidence="4 5">
    <name type="scientific">Granulosicoccus antarcticus IMCC3135</name>
    <dbReference type="NCBI Taxonomy" id="1192854"/>
    <lineage>
        <taxon>Bacteria</taxon>
        <taxon>Pseudomonadati</taxon>
        <taxon>Pseudomonadota</taxon>
        <taxon>Gammaproteobacteria</taxon>
        <taxon>Chromatiales</taxon>
        <taxon>Granulosicoccaceae</taxon>
        <taxon>Granulosicoccus</taxon>
    </lineage>
</organism>
<dbReference type="EMBL" id="CP018632">
    <property type="protein sequence ID" value="ASJ73412.1"/>
    <property type="molecule type" value="Genomic_DNA"/>
</dbReference>
<dbReference type="KEGG" id="gai:IMCC3135_16650"/>
<keyword evidence="2" id="KW-0472">Membrane</keyword>
<evidence type="ECO:0000259" key="3">
    <source>
        <dbReference type="SMART" id="SM00974"/>
    </source>
</evidence>
<dbReference type="RefSeq" id="WP_169727473.1">
    <property type="nucleotide sequence ID" value="NZ_CP018632.1"/>
</dbReference>
<dbReference type="AlphaFoldDB" id="A0A2Z2NPQ8"/>
<accession>A0A2Z2NPQ8</accession>
<feature type="coiled-coil region" evidence="1">
    <location>
        <begin position="315"/>
        <end position="366"/>
    </location>
</feature>
<reference evidence="4 5" key="1">
    <citation type="submission" date="2016-12" db="EMBL/GenBank/DDBJ databases">
        <authorList>
            <person name="Song W.-J."/>
            <person name="Kurnit D.M."/>
        </authorList>
    </citation>
    <scope>NUCLEOTIDE SEQUENCE [LARGE SCALE GENOMIC DNA]</scope>
    <source>
        <strain evidence="4 5">IMCC3135</strain>
    </source>
</reference>
<keyword evidence="5" id="KW-1185">Reference proteome</keyword>
<feature type="domain" description="Bacteriophage T5 Orf172 DNA-binding" evidence="3">
    <location>
        <begin position="419"/>
        <end position="502"/>
    </location>
</feature>
<sequence length="538" mass="63281">MEQLLNESSRWALIDGYLQLPITDLLATVAGLITFLLVCYFVTRYRIRRFRHRYNRVYRSLEELNSEFVEQQFQLVEWQDETARQRHRAKNDLQQLTAEVSTVSQRAAEMRPVYEALQRRQADLQDNVVQLEARHSDIVSVLDNTGPLHEHFANLNWKVVEKSDELVRVERQLQNLRLELDLYDRQNNLVAYAHYAEPEYLHQSSDRFKIEVKRERDFQKALISEKKELTGLDALKDASERTQASRHGKLLIRAFNLECDKLFATVRHSNYAKTVERVGKLAHDLEKLMNDQRFGVSLEYVESKLRECTLIYQDKYKAKEEADEQRQQREQLREERKAQREYKAALKKAQDEEKAYQQMLEKARREISEATGGQTLEQQERFRYLEEMLEGARQNEQRAMSMAQQTRCGFIYVISNEGSFGKGIYKIGLTRRLEPMDRVKELGDASVPFSFDVHGIIYSEDAPKLENELHRHFDGKRVNVVNNRKEFFRVELNQIEVAINELMGEPVALKREGFEDDDYSEAMRLRNSVIEGVVETVV</sequence>
<evidence type="ECO:0000313" key="5">
    <source>
        <dbReference type="Proteomes" id="UP000250079"/>
    </source>
</evidence>
<keyword evidence="1" id="KW-0175">Coiled coil</keyword>
<dbReference type="Pfam" id="PF13250">
    <property type="entry name" value="SNIPE"/>
    <property type="match status" value="1"/>
</dbReference>
<keyword evidence="2" id="KW-0812">Transmembrane</keyword>
<feature type="coiled-coil region" evidence="1">
    <location>
        <begin position="159"/>
        <end position="186"/>
    </location>
</feature>
<dbReference type="Pfam" id="PF13455">
    <property type="entry name" value="MUG113"/>
    <property type="match status" value="1"/>
</dbReference>
<dbReference type="Proteomes" id="UP000250079">
    <property type="component" value="Chromosome"/>
</dbReference>
<evidence type="ECO:0000256" key="2">
    <source>
        <dbReference type="SAM" id="Phobius"/>
    </source>
</evidence>
<protein>
    <recommendedName>
        <fullName evidence="3">Bacteriophage T5 Orf172 DNA-binding domain-containing protein</fullName>
    </recommendedName>
</protein>
<dbReference type="InterPro" id="IPR025280">
    <property type="entry name" value="SNIPE"/>
</dbReference>
<keyword evidence="2" id="KW-1133">Transmembrane helix</keyword>
<feature type="coiled-coil region" evidence="1">
    <location>
        <begin position="47"/>
        <end position="134"/>
    </location>
</feature>